<gene>
    <name evidence="1" type="ORF">MM171A00102_0026</name>
    <name evidence="2" type="ORF">MM171B00096_0072</name>
</gene>
<dbReference type="EMBL" id="MT143709">
    <property type="protein sequence ID" value="QJB01467.1"/>
    <property type="molecule type" value="Genomic_DNA"/>
</dbReference>
<accession>A0A6M3X426</accession>
<dbReference type="EMBL" id="MT143896">
    <property type="protein sequence ID" value="QJH92510.1"/>
    <property type="molecule type" value="Genomic_DNA"/>
</dbReference>
<organism evidence="2">
    <name type="scientific">viral metagenome</name>
    <dbReference type="NCBI Taxonomy" id="1070528"/>
    <lineage>
        <taxon>unclassified sequences</taxon>
        <taxon>metagenomes</taxon>
        <taxon>organismal metagenomes</taxon>
    </lineage>
</organism>
<name>A0A6M3X426_9ZZZZ</name>
<proteinExistence type="predicted"/>
<reference evidence="2" key="1">
    <citation type="submission" date="2020-03" db="EMBL/GenBank/DDBJ databases">
        <title>The deep terrestrial virosphere.</title>
        <authorList>
            <person name="Holmfeldt K."/>
            <person name="Nilsson E."/>
            <person name="Simone D."/>
            <person name="Lopez-Fernandez M."/>
            <person name="Wu X."/>
            <person name="de Brujin I."/>
            <person name="Lundin D."/>
            <person name="Andersson A."/>
            <person name="Bertilsson S."/>
            <person name="Dopson M."/>
        </authorList>
    </citation>
    <scope>NUCLEOTIDE SEQUENCE</scope>
    <source>
        <strain evidence="1">MM171A00102</strain>
        <strain evidence="2">MM171B00096</strain>
    </source>
</reference>
<sequence>MPNRLQKTPLAVYTPAVPAVPARPPYCTVTYVYQKPAGNAFALSGGGGGLTDDALLQKAASQGYDGVGQAIQFQSSQRPRYTPVRTCYPGVAGTDGTPAAIDQASGSGWNAGARSVKQVPVNGYFRCTVTTSPVATMVGLTRASLRVAYDSMPVAVVVRASGYTVIEYGISKTLELPYPANAVLELRRRASGRVAVFIDEVEVYQSSATVAGGDVYAGVMLYSLQDAVDSPSIGSLSVPAQFSAQTPAVRALIGDSQITKFDGRLPQIQLTALLSEVTGIIRFSAELPAVAALVADRPVMVVNTTLPTPSLRATLGRPEASVTGMVATLPPPRLESLLVTGGTCTVNAVFPRLATLIADRQLTLLRATLPISVRTTFGEPYLAANEVDGSDALVAVDRAMVDTVLVLVAMDSLDVADVAEITFVLELSAMDSLSVSAAVSFGQLVELLAMEQVAITSDAAAAQRQALQYAVNALTGAPTTYEGFDFLSFAAVGGETYGVRADGVYRLGEPTDDGALIGALVDWGTTDFSDAHIKRMEMAYIGLRTDGQCFLRVQADAGREQVYRVRGESNVKRSALAKGVAARSWTLKLELVDASFAEVDSLELAVGATQRRGFGYRTR</sequence>
<evidence type="ECO:0000313" key="2">
    <source>
        <dbReference type="EMBL" id="QJH92510.1"/>
    </source>
</evidence>
<evidence type="ECO:0000313" key="1">
    <source>
        <dbReference type="EMBL" id="QJB01467.1"/>
    </source>
</evidence>
<protein>
    <submittedName>
        <fullName evidence="2">Putative structural protein</fullName>
    </submittedName>
</protein>
<dbReference type="AlphaFoldDB" id="A0A6M3X426"/>